<evidence type="ECO:0000313" key="2">
    <source>
        <dbReference type="Proteomes" id="UP001487740"/>
    </source>
</evidence>
<dbReference type="AlphaFoldDB" id="A0AAW0UKE4"/>
<comment type="caution">
    <text evidence="1">The sequence shown here is derived from an EMBL/GenBank/DDBJ whole genome shotgun (WGS) entry which is preliminary data.</text>
</comment>
<protein>
    <submittedName>
        <fullName evidence="1">Uncharacterized protein</fullName>
    </submittedName>
</protein>
<reference evidence="1 2" key="1">
    <citation type="submission" date="2023-03" db="EMBL/GenBank/DDBJ databases">
        <title>High-quality genome of Scylla paramamosain provides insights in environmental adaptation.</title>
        <authorList>
            <person name="Zhang L."/>
        </authorList>
    </citation>
    <scope>NUCLEOTIDE SEQUENCE [LARGE SCALE GENOMIC DNA]</scope>
    <source>
        <strain evidence="1">LZ_2023a</strain>
        <tissue evidence="1">Muscle</tissue>
    </source>
</reference>
<dbReference type="EMBL" id="JARAKH010000010">
    <property type="protein sequence ID" value="KAK8400603.1"/>
    <property type="molecule type" value="Genomic_DNA"/>
</dbReference>
<proteinExistence type="predicted"/>
<name>A0AAW0UKE4_SCYPA</name>
<accession>A0AAW0UKE4</accession>
<keyword evidence="2" id="KW-1185">Reference proteome</keyword>
<gene>
    <name evidence="1" type="ORF">O3P69_003344</name>
</gene>
<evidence type="ECO:0000313" key="1">
    <source>
        <dbReference type="EMBL" id="KAK8400603.1"/>
    </source>
</evidence>
<organism evidence="1 2">
    <name type="scientific">Scylla paramamosain</name>
    <name type="common">Mud crab</name>
    <dbReference type="NCBI Taxonomy" id="85552"/>
    <lineage>
        <taxon>Eukaryota</taxon>
        <taxon>Metazoa</taxon>
        <taxon>Ecdysozoa</taxon>
        <taxon>Arthropoda</taxon>
        <taxon>Crustacea</taxon>
        <taxon>Multicrustacea</taxon>
        <taxon>Malacostraca</taxon>
        <taxon>Eumalacostraca</taxon>
        <taxon>Eucarida</taxon>
        <taxon>Decapoda</taxon>
        <taxon>Pleocyemata</taxon>
        <taxon>Brachyura</taxon>
        <taxon>Eubrachyura</taxon>
        <taxon>Portunoidea</taxon>
        <taxon>Portunidae</taxon>
        <taxon>Portuninae</taxon>
        <taxon>Scylla</taxon>
    </lineage>
</organism>
<sequence length="131" mass="15629">MYLEFHIVISFLTYVVKQNVIEIIVPILIAVKHKPEEQRSPLMKHLLLYLKELMKDYKNEVVKQNVIEIIVPILIAVKHKPEEQRSPLMKHLLLYLKELMKDYKNEVCTSHPENLVFFEDGSYENTHWCLL</sequence>
<dbReference type="Proteomes" id="UP001487740">
    <property type="component" value="Unassembled WGS sequence"/>
</dbReference>